<name>A0A4R6QKB2_9BURK</name>
<dbReference type="Proteomes" id="UP000295361">
    <property type="component" value="Unassembled WGS sequence"/>
</dbReference>
<keyword evidence="3" id="KW-1185">Reference proteome</keyword>
<evidence type="ECO:0000313" key="2">
    <source>
        <dbReference type="EMBL" id="TDP63486.1"/>
    </source>
</evidence>
<accession>A0A4R6QKB2</accession>
<organism evidence="2 3">
    <name type="scientific">Roseateles toxinivorans</name>
    <dbReference type="NCBI Taxonomy" id="270368"/>
    <lineage>
        <taxon>Bacteria</taxon>
        <taxon>Pseudomonadati</taxon>
        <taxon>Pseudomonadota</taxon>
        <taxon>Betaproteobacteria</taxon>
        <taxon>Burkholderiales</taxon>
        <taxon>Sphaerotilaceae</taxon>
        <taxon>Roseateles</taxon>
    </lineage>
</organism>
<feature type="region of interest" description="Disordered" evidence="1">
    <location>
        <begin position="1"/>
        <end position="26"/>
    </location>
</feature>
<dbReference type="OrthoDB" id="8478041at2"/>
<evidence type="ECO:0000256" key="1">
    <source>
        <dbReference type="SAM" id="MobiDB-lite"/>
    </source>
</evidence>
<evidence type="ECO:0000313" key="3">
    <source>
        <dbReference type="Proteomes" id="UP000295361"/>
    </source>
</evidence>
<proteinExistence type="predicted"/>
<reference evidence="2 3" key="1">
    <citation type="submission" date="2019-03" db="EMBL/GenBank/DDBJ databases">
        <title>Genomic Encyclopedia of Type Strains, Phase IV (KMG-IV): sequencing the most valuable type-strain genomes for metagenomic binning, comparative biology and taxonomic classification.</title>
        <authorList>
            <person name="Goeker M."/>
        </authorList>
    </citation>
    <scope>NUCLEOTIDE SEQUENCE [LARGE SCALE GENOMIC DNA]</scope>
    <source>
        <strain evidence="2 3">DSM 16998</strain>
    </source>
</reference>
<dbReference type="InParanoid" id="A0A4R6QKB2"/>
<gene>
    <name evidence="2" type="ORF">DES47_105492</name>
</gene>
<dbReference type="RefSeq" id="WP_133702646.1">
    <property type="nucleotide sequence ID" value="NZ_SNXS01000005.1"/>
</dbReference>
<dbReference type="AlphaFoldDB" id="A0A4R6QKB2"/>
<protein>
    <submittedName>
        <fullName evidence="2">Uncharacterized protein</fullName>
    </submittedName>
</protein>
<dbReference type="SUPFAM" id="SSF63825">
    <property type="entry name" value="YWTD domain"/>
    <property type="match status" value="1"/>
</dbReference>
<sequence length="415" mass="45497">MSGYLSSPWPAEDGGAQRLQTASGSAGLNLRPGETLGCVTRNTLLSTMTVLGEPGEVYLLTHSALRARLGLATTACVERIDPLTLKTLDRSPRLAGGPMWPGGMALHRNGDLYVVYGRHAHRLDRACAPLASLQLPVDQPYNSFVILDNGRLVTKNLSDRTPAQLSVIDADTLKPVGEPVHAPEPSIARISAIGNTVYLVGTRSVMRYRWDEPAQTLRLDADWRFDYIGDSAQTYGWDIVLDGRNAWFMDNGQHRYLYKMVGSGVGRTANRLLRVSMSDARDHQALPVSGLAGGSITNPPLYDARRRIVVGHDAANRVLRAWRLEADDRTLTPLWQKAPFGMASHALLYPDSGELVVNDYRRGGEEVVVLDIASGHELGRVRSGGLTQGVVFPSPGWSRDCYWSSMGRLARIFVQ</sequence>
<comment type="caution">
    <text evidence="2">The sequence shown here is derived from an EMBL/GenBank/DDBJ whole genome shotgun (WGS) entry which is preliminary data.</text>
</comment>
<dbReference type="EMBL" id="SNXS01000005">
    <property type="protein sequence ID" value="TDP63486.1"/>
    <property type="molecule type" value="Genomic_DNA"/>
</dbReference>